<comment type="caution">
    <text evidence="2">The sequence shown here is derived from an EMBL/GenBank/DDBJ whole genome shotgun (WGS) entry which is preliminary data.</text>
</comment>
<evidence type="ECO:0000256" key="1">
    <source>
        <dbReference type="SAM" id="MobiDB-lite"/>
    </source>
</evidence>
<organism evidence="2 3">
    <name type="scientific">Cnephaeus nilssonii</name>
    <name type="common">Northern bat</name>
    <name type="synonym">Eptesicus nilssonii</name>
    <dbReference type="NCBI Taxonomy" id="3371016"/>
    <lineage>
        <taxon>Eukaryota</taxon>
        <taxon>Metazoa</taxon>
        <taxon>Chordata</taxon>
        <taxon>Craniata</taxon>
        <taxon>Vertebrata</taxon>
        <taxon>Euteleostomi</taxon>
        <taxon>Mammalia</taxon>
        <taxon>Eutheria</taxon>
        <taxon>Laurasiatheria</taxon>
        <taxon>Chiroptera</taxon>
        <taxon>Yangochiroptera</taxon>
        <taxon>Vespertilionidae</taxon>
        <taxon>Cnephaeus</taxon>
    </lineage>
</organism>
<feature type="region of interest" description="Disordered" evidence="1">
    <location>
        <begin position="36"/>
        <end position="83"/>
    </location>
</feature>
<evidence type="ECO:0000313" key="3">
    <source>
        <dbReference type="Proteomes" id="UP001177744"/>
    </source>
</evidence>
<reference evidence="2" key="1">
    <citation type="submission" date="2023-06" db="EMBL/GenBank/DDBJ databases">
        <title>Reference genome for the Northern bat (Eptesicus nilssonii), a most northern bat species.</title>
        <authorList>
            <person name="Laine V.N."/>
            <person name="Pulliainen A.T."/>
            <person name="Lilley T.M."/>
        </authorList>
    </citation>
    <scope>NUCLEOTIDE SEQUENCE</scope>
    <source>
        <strain evidence="2">BLF_Eptnil</strain>
        <tissue evidence="2">Kidney</tissue>
    </source>
</reference>
<feature type="compositionally biased region" description="Basic and acidic residues" evidence="1">
    <location>
        <begin position="321"/>
        <end position="331"/>
    </location>
</feature>
<dbReference type="Proteomes" id="UP001177744">
    <property type="component" value="Unassembled WGS sequence"/>
</dbReference>
<dbReference type="AlphaFoldDB" id="A0AA40I6Y7"/>
<protein>
    <submittedName>
        <fullName evidence="2">Uncharacterized protein</fullName>
    </submittedName>
</protein>
<dbReference type="EMBL" id="JAULJE010000004">
    <property type="protein sequence ID" value="KAK1344197.1"/>
    <property type="molecule type" value="Genomic_DNA"/>
</dbReference>
<sequence>MGSIASGYTQSSQIFGDLPTEEQIEVEETIRKLRMNPPLKEKLKRRRRRRKWLTKRKERKGKKMPRKNLRMQRRKKKEVKVKEKMPEKLRMRRKMKTLNGLDDAYTGYPHPILHLGKRKISSGGRELRMMKKVLTEEADPERSLFVGRGFPSLRRREPCKGSIIPISVCWQPNHYLAKHRHPVCAAAPGLPFPAELKTARHRSQSSCNSLSMGELVSRHPPGLLGVWEVLVIGAPAPAYWIQTADLLTSTPSSDPASEERGSPRPRRSGPGLGLASVLTGCKPTATSGSRAHQYHPRTGAQRPQRSGSEPTEWWRQQAQWGRDEREQRSTRPELLPGHLPLRPIPTGQAEGPHQCTNPCTGPLVFNMSLGYTVGPRVKSLPICMHLKIMQDPDPAGPTPIG</sequence>
<feature type="compositionally biased region" description="Polar residues" evidence="1">
    <location>
        <begin position="301"/>
        <end position="319"/>
    </location>
</feature>
<gene>
    <name evidence="2" type="ORF">QTO34_014762</name>
</gene>
<proteinExistence type="predicted"/>
<accession>A0AA40I6Y7</accession>
<evidence type="ECO:0000313" key="2">
    <source>
        <dbReference type="EMBL" id="KAK1344197.1"/>
    </source>
</evidence>
<feature type="compositionally biased region" description="Basic residues" evidence="1">
    <location>
        <begin position="42"/>
        <end position="79"/>
    </location>
</feature>
<keyword evidence="3" id="KW-1185">Reference proteome</keyword>
<name>A0AA40I6Y7_CNENI</name>
<feature type="region of interest" description="Disordered" evidence="1">
    <location>
        <begin position="249"/>
        <end position="339"/>
    </location>
</feature>